<evidence type="ECO:0000313" key="2">
    <source>
        <dbReference type="EMBL" id="KAK7032328.1"/>
    </source>
</evidence>
<feature type="compositionally biased region" description="Acidic residues" evidence="1">
    <location>
        <begin position="50"/>
        <end position="60"/>
    </location>
</feature>
<dbReference type="EMBL" id="JAYKXP010000066">
    <property type="protein sequence ID" value="KAK7032328.1"/>
    <property type="molecule type" value="Genomic_DNA"/>
</dbReference>
<name>A0AAW0BYJ3_9AGAR</name>
<feature type="compositionally biased region" description="Low complexity" evidence="1">
    <location>
        <begin position="121"/>
        <end position="134"/>
    </location>
</feature>
<gene>
    <name evidence="2" type="ORF">VNI00_013287</name>
</gene>
<protein>
    <submittedName>
        <fullName evidence="2">Uncharacterized protein</fullName>
    </submittedName>
</protein>
<sequence>MFTQSLYNSKKKQAARKPRMTQAEMARLSRLPSLTIGGRVVPNPHYVAPVEEELESDEERPEVMEKPISRFTQTSKHYQHTGQRLPSTSTSSGRKTSTASYLPIAALSEDAESEDSDDDTSSISSDSSDASYRSAEPRKVRFAPTITEKVFEPVVYDDSWDDNFSDSDDSECASKMYYFKELVGSQFSISSRVSTSSRRSSVGRTLKKVWQTIY</sequence>
<feature type="compositionally biased region" description="Polar residues" evidence="1">
    <location>
        <begin position="70"/>
        <end position="86"/>
    </location>
</feature>
<organism evidence="2 3">
    <name type="scientific">Paramarasmius palmivorus</name>
    <dbReference type="NCBI Taxonomy" id="297713"/>
    <lineage>
        <taxon>Eukaryota</taxon>
        <taxon>Fungi</taxon>
        <taxon>Dikarya</taxon>
        <taxon>Basidiomycota</taxon>
        <taxon>Agaricomycotina</taxon>
        <taxon>Agaricomycetes</taxon>
        <taxon>Agaricomycetidae</taxon>
        <taxon>Agaricales</taxon>
        <taxon>Marasmiineae</taxon>
        <taxon>Marasmiaceae</taxon>
        <taxon>Paramarasmius</taxon>
    </lineage>
</organism>
<keyword evidence="3" id="KW-1185">Reference proteome</keyword>
<accession>A0AAW0BYJ3</accession>
<dbReference type="AlphaFoldDB" id="A0AAW0BYJ3"/>
<dbReference type="Proteomes" id="UP001383192">
    <property type="component" value="Unassembled WGS sequence"/>
</dbReference>
<feature type="compositionally biased region" description="Acidic residues" evidence="1">
    <location>
        <begin position="109"/>
        <end position="120"/>
    </location>
</feature>
<comment type="caution">
    <text evidence="2">The sequence shown here is derived from an EMBL/GenBank/DDBJ whole genome shotgun (WGS) entry which is preliminary data.</text>
</comment>
<feature type="region of interest" description="Disordered" evidence="1">
    <location>
        <begin position="1"/>
        <end position="137"/>
    </location>
</feature>
<feature type="compositionally biased region" description="Basic residues" evidence="1">
    <location>
        <begin position="9"/>
        <end position="19"/>
    </location>
</feature>
<reference evidence="2 3" key="1">
    <citation type="submission" date="2024-01" db="EMBL/GenBank/DDBJ databases">
        <title>A draft genome for a cacao thread blight-causing isolate of Paramarasmius palmivorus.</title>
        <authorList>
            <person name="Baruah I.K."/>
            <person name="Bukari Y."/>
            <person name="Amoako-Attah I."/>
            <person name="Meinhardt L.W."/>
            <person name="Bailey B.A."/>
            <person name="Cohen S.P."/>
        </authorList>
    </citation>
    <scope>NUCLEOTIDE SEQUENCE [LARGE SCALE GENOMIC DNA]</scope>
    <source>
        <strain evidence="2 3">GH-12</strain>
    </source>
</reference>
<evidence type="ECO:0000313" key="3">
    <source>
        <dbReference type="Proteomes" id="UP001383192"/>
    </source>
</evidence>
<proteinExistence type="predicted"/>
<evidence type="ECO:0000256" key="1">
    <source>
        <dbReference type="SAM" id="MobiDB-lite"/>
    </source>
</evidence>
<feature type="compositionally biased region" description="Low complexity" evidence="1">
    <location>
        <begin position="87"/>
        <end position="108"/>
    </location>
</feature>